<dbReference type="GO" id="GO:0003746">
    <property type="term" value="F:translation elongation factor activity"/>
    <property type="evidence" value="ECO:0007669"/>
    <property type="project" value="UniProtKB-KW"/>
</dbReference>
<keyword evidence="2 4" id="KW-0251">Elongation factor</keyword>
<evidence type="ECO:0000259" key="6">
    <source>
        <dbReference type="SMART" id="SM00888"/>
    </source>
</evidence>
<dbReference type="FunFam" id="3.30.70.60:FF:000001">
    <property type="entry name" value="Elongation factor 1-beta 1 like"/>
    <property type="match status" value="1"/>
</dbReference>
<keyword evidence="3 4" id="KW-0648">Protein biosynthesis</keyword>
<organism evidence="7">
    <name type="scientific">Centruroides hentzi</name>
    <dbReference type="NCBI Taxonomy" id="88313"/>
    <lineage>
        <taxon>Eukaryota</taxon>
        <taxon>Metazoa</taxon>
        <taxon>Ecdysozoa</taxon>
        <taxon>Arthropoda</taxon>
        <taxon>Chelicerata</taxon>
        <taxon>Arachnida</taxon>
        <taxon>Scorpiones</taxon>
        <taxon>Buthida</taxon>
        <taxon>Buthoidea</taxon>
        <taxon>Buthidae</taxon>
        <taxon>Centruroides</taxon>
    </lineage>
</organism>
<dbReference type="PROSITE" id="PS00824">
    <property type="entry name" value="EF1BD_1"/>
    <property type="match status" value="1"/>
</dbReference>
<feature type="region of interest" description="Disordered" evidence="5">
    <location>
        <begin position="132"/>
        <end position="161"/>
    </location>
</feature>
<dbReference type="SUPFAM" id="SSF54984">
    <property type="entry name" value="eEF-1beta-like"/>
    <property type="match status" value="1"/>
</dbReference>
<evidence type="ECO:0000256" key="1">
    <source>
        <dbReference type="ARBA" id="ARBA00007411"/>
    </source>
</evidence>
<evidence type="ECO:0000256" key="3">
    <source>
        <dbReference type="ARBA" id="ARBA00022917"/>
    </source>
</evidence>
<dbReference type="PANTHER" id="PTHR11595:SF26">
    <property type="entry name" value="ELONGATION FACTOR 1-DELTA"/>
    <property type="match status" value="1"/>
</dbReference>
<dbReference type="GO" id="GO:0005829">
    <property type="term" value="C:cytosol"/>
    <property type="evidence" value="ECO:0007669"/>
    <property type="project" value="TreeGrafter"/>
</dbReference>
<dbReference type="InterPro" id="IPR014717">
    <property type="entry name" value="Transl_elong_EF1B/ribsomal_bS6"/>
</dbReference>
<dbReference type="Gene3D" id="3.30.70.60">
    <property type="match status" value="1"/>
</dbReference>
<evidence type="ECO:0000256" key="4">
    <source>
        <dbReference type="RuleBase" id="RU003791"/>
    </source>
</evidence>
<feature type="domain" description="Translation elongation factor EF1B beta/delta subunit guanine nucleotide exchange" evidence="6">
    <location>
        <begin position="181"/>
        <end position="267"/>
    </location>
</feature>
<sequence>MASPLLLESVWFDKYKYDDAERNWQEHLAKNSKGEKVKESQSSQSTIVSEIARVRQHIKNSLQSGESVNVVSLSESGDLSDRVRKLEKENDSLTAWCQDLQSLIQKLDSRIAVLEGKNKVVTESVKPINKTVNNIKPEDDDDDDIDLFGSDEEDEKSSKAREQVLKEYAEKKSKKKAVIAKSSVVLDVKPWDDETDLAEMESKVREIQSDGLQWGASKRVPLAYGIYKLQIVCIVEDEKVSIDWLVETIQEIEDYVQSVDIAAFNKL</sequence>
<name>A0A2I9LNY3_9SCOR</name>
<feature type="compositionally biased region" description="Acidic residues" evidence="5">
    <location>
        <begin position="138"/>
        <end position="155"/>
    </location>
</feature>
<evidence type="ECO:0000256" key="2">
    <source>
        <dbReference type="ARBA" id="ARBA00022768"/>
    </source>
</evidence>
<reference evidence="7" key="1">
    <citation type="journal article" date="2017" name="Toxicon">
        <title>Venom-gland transcriptomics and venom proteomics of the Hentz striped scorpion (Centruroides hentzi; Buthidae) reveal high toxin diversity in a harmless member of a lethal family.</title>
        <authorList>
            <person name="Ward M.J."/>
            <person name="Ellsworth S.A."/>
            <person name="Rokyta D.R."/>
        </authorList>
    </citation>
    <scope>NUCLEOTIDE SEQUENCE</scope>
    <source>
        <tissue evidence="7">Venom gland</tissue>
    </source>
</reference>
<evidence type="ECO:0000256" key="5">
    <source>
        <dbReference type="SAM" id="MobiDB-lite"/>
    </source>
</evidence>
<dbReference type="CDD" id="cd00292">
    <property type="entry name" value="EF1B"/>
    <property type="match status" value="1"/>
</dbReference>
<accession>A0A2I9LNY3</accession>
<dbReference type="PANTHER" id="PTHR11595">
    <property type="entry name" value="EF-HAND AND COILED-COIL DOMAIN-CONTAINING FAMILY MEMBER"/>
    <property type="match status" value="1"/>
</dbReference>
<dbReference type="SMART" id="SM00888">
    <property type="entry name" value="EF1_GNE"/>
    <property type="match status" value="1"/>
</dbReference>
<dbReference type="PROSITE" id="PS00825">
    <property type="entry name" value="EF1BD_2"/>
    <property type="match status" value="1"/>
</dbReference>
<proteinExistence type="inferred from homology"/>
<dbReference type="EMBL" id="GFWZ01000109">
    <property type="protein sequence ID" value="MBW20099.1"/>
    <property type="molecule type" value="Transcribed_RNA"/>
</dbReference>
<dbReference type="GO" id="GO:0005085">
    <property type="term" value="F:guanyl-nucleotide exchange factor activity"/>
    <property type="evidence" value="ECO:0007669"/>
    <property type="project" value="TreeGrafter"/>
</dbReference>
<dbReference type="InterPro" id="IPR036219">
    <property type="entry name" value="eEF-1beta-like_sf"/>
</dbReference>
<comment type="similarity">
    <text evidence="1 4">Belongs to the EF-1-beta/EF-1-delta family.</text>
</comment>
<protein>
    <submittedName>
        <fullName evidence="7">Elongation factor 1-delta</fullName>
    </submittedName>
</protein>
<dbReference type="InterPro" id="IPR014038">
    <property type="entry name" value="EF1B_bsu/dsu_GNE"/>
</dbReference>
<dbReference type="Pfam" id="PF00736">
    <property type="entry name" value="EF1_GNE"/>
    <property type="match status" value="1"/>
</dbReference>
<dbReference type="GO" id="GO:0005853">
    <property type="term" value="C:eukaryotic translation elongation factor 1 complex"/>
    <property type="evidence" value="ECO:0007669"/>
    <property type="project" value="InterPro"/>
</dbReference>
<dbReference type="InterPro" id="IPR049720">
    <property type="entry name" value="EF1B_bsu/dsu"/>
</dbReference>
<dbReference type="InterPro" id="IPR001326">
    <property type="entry name" value="Transl_elong_EF1B_B/D_CS"/>
</dbReference>
<evidence type="ECO:0000313" key="7">
    <source>
        <dbReference type="EMBL" id="MBW20099.1"/>
    </source>
</evidence>
<dbReference type="AlphaFoldDB" id="A0A2I9LNY3"/>